<feature type="region of interest" description="Disordered" evidence="1">
    <location>
        <begin position="74"/>
        <end position="111"/>
    </location>
</feature>
<evidence type="ECO:0000313" key="3">
    <source>
        <dbReference type="Proteomes" id="UP001266305"/>
    </source>
</evidence>
<organism evidence="2 3">
    <name type="scientific">Saguinus oedipus</name>
    <name type="common">Cotton-top tamarin</name>
    <name type="synonym">Oedipomidas oedipus</name>
    <dbReference type="NCBI Taxonomy" id="9490"/>
    <lineage>
        <taxon>Eukaryota</taxon>
        <taxon>Metazoa</taxon>
        <taxon>Chordata</taxon>
        <taxon>Craniata</taxon>
        <taxon>Vertebrata</taxon>
        <taxon>Euteleostomi</taxon>
        <taxon>Mammalia</taxon>
        <taxon>Eutheria</taxon>
        <taxon>Euarchontoglires</taxon>
        <taxon>Primates</taxon>
        <taxon>Haplorrhini</taxon>
        <taxon>Platyrrhini</taxon>
        <taxon>Cebidae</taxon>
        <taxon>Callitrichinae</taxon>
        <taxon>Saguinus</taxon>
    </lineage>
</organism>
<sequence length="111" mass="12304">MWPLLWRHVVGLEVLRQKRPVDRLLDPANRAHLGLEEQLRELLDTLDLTCAMKSSGSRSKRAKLLKKEIALLRNKLSQQHSQPPPAGPGSEGLGEDGAPLGLEAGEEGKLW</sequence>
<dbReference type="EMBL" id="JASSZA010000001">
    <property type="protein sequence ID" value="KAK2121894.1"/>
    <property type="molecule type" value="Genomic_DNA"/>
</dbReference>
<evidence type="ECO:0000313" key="2">
    <source>
        <dbReference type="EMBL" id="KAK2121894.1"/>
    </source>
</evidence>
<dbReference type="Proteomes" id="UP001266305">
    <property type="component" value="Unassembled WGS sequence"/>
</dbReference>
<protein>
    <submittedName>
        <fullName evidence="2">Bromodomain-containing protein 1</fullName>
    </submittedName>
</protein>
<name>A0ABQ9WJQ5_SAGOE</name>
<comment type="caution">
    <text evidence="2">The sequence shown here is derived from an EMBL/GenBank/DDBJ whole genome shotgun (WGS) entry which is preliminary data.</text>
</comment>
<accession>A0ABQ9WJQ5</accession>
<proteinExistence type="predicted"/>
<gene>
    <name evidence="2" type="primary">BRD1_2</name>
    <name evidence="2" type="ORF">P7K49_003280</name>
</gene>
<evidence type="ECO:0000256" key="1">
    <source>
        <dbReference type="SAM" id="MobiDB-lite"/>
    </source>
</evidence>
<keyword evidence="3" id="KW-1185">Reference proteome</keyword>
<reference evidence="2 3" key="1">
    <citation type="submission" date="2023-05" db="EMBL/GenBank/DDBJ databases">
        <title>B98-5 Cell Line De Novo Hybrid Assembly: An Optical Mapping Approach.</title>
        <authorList>
            <person name="Kananen K."/>
            <person name="Auerbach J.A."/>
            <person name="Kautto E."/>
            <person name="Blachly J.S."/>
        </authorList>
    </citation>
    <scope>NUCLEOTIDE SEQUENCE [LARGE SCALE GENOMIC DNA]</scope>
    <source>
        <strain evidence="2">B95-8</strain>
        <tissue evidence="2">Cell line</tissue>
    </source>
</reference>